<sequence>MVRLFQDRGKGGDGYQGSSLATEIQARDVVDAGELVIGRPRPRGNLPWWVARDGRFSLLDGRSRGGCPSWEDEDREGKEVGVEVTWDLLMSVDQRASGLWIAASPATCSGVGQIRRGSLHRCLAEPPLAVGEWLLGIRDQS</sequence>
<gene>
    <name evidence="1" type="ORF">TIFTF001_033924</name>
</gene>
<name>A0AA88J8H3_FICCA</name>
<protein>
    <submittedName>
        <fullName evidence="1">Uncharacterized protein</fullName>
    </submittedName>
</protein>
<reference evidence="1" key="1">
    <citation type="submission" date="2023-07" db="EMBL/GenBank/DDBJ databases">
        <title>draft genome sequence of fig (Ficus carica).</title>
        <authorList>
            <person name="Takahashi T."/>
            <person name="Nishimura K."/>
        </authorList>
    </citation>
    <scope>NUCLEOTIDE SEQUENCE</scope>
</reference>
<accession>A0AA88J8H3</accession>
<dbReference type="Proteomes" id="UP001187192">
    <property type="component" value="Unassembled WGS sequence"/>
</dbReference>
<proteinExistence type="predicted"/>
<comment type="caution">
    <text evidence="1">The sequence shown here is derived from an EMBL/GenBank/DDBJ whole genome shotgun (WGS) entry which is preliminary data.</text>
</comment>
<keyword evidence="2" id="KW-1185">Reference proteome</keyword>
<evidence type="ECO:0000313" key="1">
    <source>
        <dbReference type="EMBL" id="GMN64837.1"/>
    </source>
</evidence>
<dbReference type="AlphaFoldDB" id="A0AA88J8H3"/>
<evidence type="ECO:0000313" key="2">
    <source>
        <dbReference type="Proteomes" id="UP001187192"/>
    </source>
</evidence>
<organism evidence="1 2">
    <name type="scientific">Ficus carica</name>
    <name type="common">Common fig</name>
    <dbReference type="NCBI Taxonomy" id="3494"/>
    <lineage>
        <taxon>Eukaryota</taxon>
        <taxon>Viridiplantae</taxon>
        <taxon>Streptophyta</taxon>
        <taxon>Embryophyta</taxon>
        <taxon>Tracheophyta</taxon>
        <taxon>Spermatophyta</taxon>
        <taxon>Magnoliopsida</taxon>
        <taxon>eudicotyledons</taxon>
        <taxon>Gunneridae</taxon>
        <taxon>Pentapetalae</taxon>
        <taxon>rosids</taxon>
        <taxon>fabids</taxon>
        <taxon>Rosales</taxon>
        <taxon>Moraceae</taxon>
        <taxon>Ficeae</taxon>
        <taxon>Ficus</taxon>
    </lineage>
</organism>
<dbReference type="EMBL" id="BTGU01000197">
    <property type="protein sequence ID" value="GMN64837.1"/>
    <property type="molecule type" value="Genomic_DNA"/>
</dbReference>